<dbReference type="InterPro" id="IPR001086">
    <property type="entry name" value="Preph_deHydtase"/>
</dbReference>
<dbReference type="InterPro" id="IPR008242">
    <property type="entry name" value="Chor_mutase/pphenate_deHydtase"/>
</dbReference>
<feature type="domain" description="ACT" evidence="11">
    <location>
        <begin position="203"/>
        <end position="280"/>
    </location>
</feature>
<proteinExistence type="predicted"/>
<dbReference type="NCBIfam" id="NF008865">
    <property type="entry name" value="PRK11898.1"/>
    <property type="match status" value="1"/>
</dbReference>
<gene>
    <name evidence="9" type="primary">pheA</name>
    <name evidence="12" type="ORF">J2S67_001859</name>
</gene>
<dbReference type="Proteomes" id="UP001180715">
    <property type="component" value="Unassembled WGS sequence"/>
</dbReference>
<name>A0ABU1Z4A9_9MICC</name>
<comment type="caution">
    <text evidence="12">The sequence shown here is derived from an EMBL/GenBank/DDBJ whole genome shotgun (WGS) entry which is preliminary data.</text>
</comment>
<evidence type="ECO:0000259" key="10">
    <source>
        <dbReference type="PROSITE" id="PS51171"/>
    </source>
</evidence>
<reference evidence="12" key="1">
    <citation type="submission" date="2023-07" db="EMBL/GenBank/DDBJ databases">
        <title>Sequencing the genomes of 1000 actinobacteria strains.</title>
        <authorList>
            <person name="Klenk H.-P."/>
        </authorList>
    </citation>
    <scope>NUCLEOTIDE SEQUENCE</scope>
    <source>
        <strain evidence="12">DSM 13068</strain>
    </source>
</reference>
<dbReference type="PROSITE" id="PS00858">
    <property type="entry name" value="PREPHENATE_DEHYDR_2"/>
    <property type="match status" value="1"/>
</dbReference>
<sequence length="326" mass="34658">MSVKYTYLGPAGTFCEQALLTLPGPAAEPEHNRIPATNVDAALQLVRTGEVDAAVVPIENSVEGGVSATLDAIAAGDSLHIVAEAVIPVTFQLAALPEINALDQIRTISTHGHAWAQCRQWAQNAIPEVNFLPASSTAAGALGLLEDNPAYQAAICSPLVAQRHNLNVLAEGIEDNQGAVTRFVMVQKPGRIPGPTGSDKSTIVVELTHDRPGGLREILDHFATRGVNLTRIESRPTGLGLGQYFFSIDLEGHISEPRVVEVLHGLHRISTYIRFLGSYPSATPIVVNVPPHATPEAYQAADAWLNDILTSGNQADATQTDGNQAR</sequence>
<dbReference type="Gene3D" id="3.30.70.260">
    <property type="match status" value="1"/>
</dbReference>
<dbReference type="EC" id="4.2.1.51" evidence="2 9"/>
<evidence type="ECO:0000259" key="11">
    <source>
        <dbReference type="PROSITE" id="PS51671"/>
    </source>
</evidence>
<evidence type="ECO:0000256" key="4">
    <source>
        <dbReference type="ARBA" id="ARBA00022605"/>
    </source>
</evidence>
<evidence type="ECO:0000256" key="3">
    <source>
        <dbReference type="ARBA" id="ARBA00021872"/>
    </source>
</evidence>
<dbReference type="CDD" id="cd04905">
    <property type="entry name" value="ACT_CM-PDT"/>
    <property type="match status" value="1"/>
</dbReference>
<evidence type="ECO:0000256" key="7">
    <source>
        <dbReference type="ARBA" id="ARBA00023239"/>
    </source>
</evidence>
<evidence type="ECO:0000313" key="13">
    <source>
        <dbReference type="Proteomes" id="UP001180715"/>
    </source>
</evidence>
<keyword evidence="13" id="KW-1185">Reference proteome</keyword>
<dbReference type="Pfam" id="PF00800">
    <property type="entry name" value="PDT"/>
    <property type="match status" value="1"/>
</dbReference>
<protein>
    <recommendedName>
        <fullName evidence="3 9">Prephenate dehydratase</fullName>
        <shortName evidence="9">PDT</shortName>
        <ecNumber evidence="2 9">4.2.1.51</ecNumber>
    </recommendedName>
</protein>
<evidence type="ECO:0000256" key="6">
    <source>
        <dbReference type="ARBA" id="ARBA00023222"/>
    </source>
</evidence>
<keyword evidence="7 9" id="KW-0456">Lyase</keyword>
<dbReference type="PIRSF" id="PIRSF001500">
    <property type="entry name" value="Chor_mut_pdt_Ppr"/>
    <property type="match status" value="1"/>
</dbReference>
<evidence type="ECO:0000313" key="12">
    <source>
        <dbReference type="EMBL" id="MDR7294591.1"/>
    </source>
</evidence>
<dbReference type="PANTHER" id="PTHR21022:SF19">
    <property type="entry name" value="PREPHENATE DEHYDRATASE-RELATED"/>
    <property type="match status" value="1"/>
</dbReference>
<dbReference type="InterPro" id="IPR018528">
    <property type="entry name" value="Preph_deHydtase_CS"/>
</dbReference>
<dbReference type="SUPFAM" id="SSF53850">
    <property type="entry name" value="Periplasmic binding protein-like II"/>
    <property type="match status" value="1"/>
</dbReference>
<keyword evidence="4 9" id="KW-0028">Amino-acid biosynthesis</keyword>
<evidence type="ECO:0000256" key="1">
    <source>
        <dbReference type="ARBA" id="ARBA00004741"/>
    </source>
</evidence>
<dbReference type="Pfam" id="PF01842">
    <property type="entry name" value="ACT"/>
    <property type="match status" value="1"/>
</dbReference>
<dbReference type="EMBL" id="JAVDXX010000001">
    <property type="protein sequence ID" value="MDR7294591.1"/>
    <property type="molecule type" value="Genomic_DNA"/>
</dbReference>
<dbReference type="GO" id="GO:0004664">
    <property type="term" value="F:prephenate dehydratase activity"/>
    <property type="evidence" value="ECO:0007669"/>
    <property type="project" value="UniProtKB-EC"/>
</dbReference>
<evidence type="ECO:0000256" key="9">
    <source>
        <dbReference type="RuleBase" id="RU361254"/>
    </source>
</evidence>
<keyword evidence="5 9" id="KW-0057">Aromatic amino acid biosynthesis</keyword>
<dbReference type="SUPFAM" id="SSF55021">
    <property type="entry name" value="ACT-like"/>
    <property type="match status" value="1"/>
</dbReference>
<keyword evidence="6 9" id="KW-0584">Phenylalanine biosynthesis</keyword>
<feature type="domain" description="Prephenate dehydratase" evidence="10">
    <location>
        <begin position="4"/>
        <end position="188"/>
    </location>
</feature>
<evidence type="ECO:0000256" key="8">
    <source>
        <dbReference type="ARBA" id="ARBA00047848"/>
    </source>
</evidence>
<dbReference type="Gene3D" id="3.40.190.10">
    <property type="entry name" value="Periplasmic binding protein-like II"/>
    <property type="match status" value="2"/>
</dbReference>
<dbReference type="InterPro" id="IPR045865">
    <property type="entry name" value="ACT-like_dom_sf"/>
</dbReference>
<comment type="catalytic activity">
    <reaction evidence="8 9">
        <text>prephenate + H(+) = 3-phenylpyruvate + CO2 + H2O</text>
        <dbReference type="Rhea" id="RHEA:21648"/>
        <dbReference type="ChEBI" id="CHEBI:15377"/>
        <dbReference type="ChEBI" id="CHEBI:15378"/>
        <dbReference type="ChEBI" id="CHEBI:16526"/>
        <dbReference type="ChEBI" id="CHEBI:18005"/>
        <dbReference type="ChEBI" id="CHEBI:29934"/>
        <dbReference type="EC" id="4.2.1.51"/>
    </reaction>
</comment>
<evidence type="ECO:0000256" key="2">
    <source>
        <dbReference type="ARBA" id="ARBA00013147"/>
    </source>
</evidence>
<dbReference type="PANTHER" id="PTHR21022">
    <property type="entry name" value="PREPHENATE DEHYDRATASE P PROTEIN"/>
    <property type="match status" value="1"/>
</dbReference>
<dbReference type="PROSITE" id="PS51671">
    <property type="entry name" value="ACT"/>
    <property type="match status" value="1"/>
</dbReference>
<dbReference type="PROSITE" id="PS51171">
    <property type="entry name" value="PREPHENATE_DEHYDR_3"/>
    <property type="match status" value="1"/>
</dbReference>
<comment type="pathway">
    <text evidence="1 9">Amino-acid biosynthesis; L-phenylalanine biosynthesis; phenylpyruvate from prephenate: step 1/1.</text>
</comment>
<dbReference type="InterPro" id="IPR002912">
    <property type="entry name" value="ACT_dom"/>
</dbReference>
<dbReference type="CDD" id="cd13632">
    <property type="entry name" value="PBP2_Aa-PDT_like"/>
    <property type="match status" value="1"/>
</dbReference>
<accession>A0ABU1Z4A9</accession>
<evidence type="ECO:0000256" key="5">
    <source>
        <dbReference type="ARBA" id="ARBA00023141"/>
    </source>
</evidence>
<organism evidence="12 13">
    <name type="scientific">Pseudoglutamicibacter albus</name>
    <dbReference type="NCBI Taxonomy" id="98671"/>
    <lineage>
        <taxon>Bacteria</taxon>
        <taxon>Bacillati</taxon>
        <taxon>Actinomycetota</taxon>
        <taxon>Actinomycetes</taxon>
        <taxon>Micrococcales</taxon>
        <taxon>Micrococcaceae</taxon>
        <taxon>Pseudoglutamicibacter</taxon>
    </lineage>
</organism>